<dbReference type="PANTHER" id="PTHR42913:SF3">
    <property type="entry name" value="64 KDA MITOCHONDRIAL NADH DEHYDROGENASE (EUROFUNG)"/>
    <property type="match status" value="1"/>
</dbReference>
<protein>
    <submittedName>
        <fullName evidence="7">FAD-dependent pyridine nucleotide-disulfide oxidoreductase</fullName>
    </submittedName>
</protein>
<accession>A0A1Y5P330</accession>
<dbReference type="SUPFAM" id="SSF51905">
    <property type="entry name" value="FAD/NAD(P)-binding domain"/>
    <property type="match status" value="2"/>
</dbReference>
<dbReference type="Pfam" id="PF07992">
    <property type="entry name" value="Pyr_redox_2"/>
    <property type="match status" value="1"/>
</dbReference>
<proteinExistence type="inferred from homology"/>
<evidence type="ECO:0000259" key="6">
    <source>
        <dbReference type="Pfam" id="PF07992"/>
    </source>
</evidence>
<dbReference type="InterPro" id="IPR051169">
    <property type="entry name" value="NADH-Q_oxidoreductase"/>
</dbReference>
<organism evidence="7">
    <name type="scientific">uncultured Mycobacterium sp</name>
    <dbReference type="NCBI Taxonomy" id="171292"/>
    <lineage>
        <taxon>Bacteria</taxon>
        <taxon>Bacillati</taxon>
        <taxon>Actinomycetota</taxon>
        <taxon>Actinomycetes</taxon>
        <taxon>Mycobacteriales</taxon>
        <taxon>Mycobacteriaceae</taxon>
        <taxon>Mycobacterium</taxon>
        <taxon>environmental samples</taxon>
    </lineage>
</organism>
<evidence type="ECO:0000313" key="7">
    <source>
        <dbReference type="EMBL" id="SBS73063.1"/>
    </source>
</evidence>
<evidence type="ECO:0000256" key="5">
    <source>
        <dbReference type="ARBA" id="ARBA00023002"/>
    </source>
</evidence>
<evidence type="ECO:0000256" key="2">
    <source>
        <dbReference type="ARBA" id="ARBA00005272"/>
    </source>
</evidence>
<dbReference type="AlphaFoldDB" id="A0A1Y5P330"/>
<evidence type="ECO:0000256" key="1">
    <source>
        <dbReference type="ARBA" id="ARBA00001974"/>
    </source>
</evidence>
<dbReference type="PRINTS" id="PR00368">
    <property type="entry name" value="FADPNR"/>
</dbReference>
<keyword evidence="5" id="KW-0560">Oxidoreductase</keyword>
<dbReference type="PRINTS" id="PR00469">
    <property type="entry name" value="PNDRDTASEII"/>
</dbReference>
<dbReference type="PANTHER" id="PTHR42913">
    <property type="entry name" value="APOPTOSIS-INDUCING FACTOR 1"/>
    <property type="match status" value="1"/>
</dbReference>
<dbReference type="EMBL" id="FLQS01000007">
    <property type="protein sequence ID" value="SBS73063.1"/>
    <property type="molecule type" value="Genomic_DNA"/>
</dbReference>
<sequence length="390" mass="40888">MTEQRTRVVVIGGGYAGVIAANHLRLRPDVQITLVNPRPEFVERIRLHQLVTGSDDATHAYADILGDGIALVVDAATHIDTEARQVELFSGQPLPYDYLIYAVGSGSAQPAVPGADEFAYPIADLEEAQRLTAKLADLHYGAPVCVVGAGPTGIETAAELAELGRKVTLVCGAVLGPYLSTPGRRSVAKRLRKLGVEIVDGPQAVVTAVDADAVTLGDGRRLASQVTIWTAGFGVPDLASRSGLRTDAIGRLLTDETLTSVDDARIVAAGDASAPSNQPLRMSCQAAIPLGAQAANTVLARIAGERPAVISQAFTGQCISLGRAGATIQIARTNDVPMPLYIGGRTAATIKEAVCKGTVSFLRREARKPGSYFWIKGGGKRPAPEAVQTR</sequence>
<evidence type="ECO:0000256" key="4">
    <source>
        <dbReference type="ARBA" id="ARBA00022827"/>
    </source>
</evidence>
<comment type="similarity">
    <text evidence="2">Belongs to the NADH dehydrogenase family.</text>
</comment>
<dbReference type="InterPro" id="IPR036188">
    <property type="entry name" value="FAD/NAD-bd_sf"/>
</dbReference>
<keyword evidence="3" id="KW-0285">Flavoprotein</keyword>
<dbReference type="InterPro" id="IPR023753">
    <property type="entry name" value="FAD/NAD-binding_dom"/>
</dbReference>
<evidence type="ECO:0000256" key="3">
    <source>
        <dbReference type="ARBA" id="ARBA00022630"/>
    </source>
</evidence>
<dbReference type="GO" id="GO:0019646">
    <property type="term" value="P:aerobic electron transport chain"/>
    <property type="evidence" value="ECO:0007669"/>
    <property type="project" value="TreeGrafter"/>
</dbReference>
<dbReference type="GO" id="GO:0003955">
    <property type="term" value="F:NAD(P)H dehydrogenase (quinone) activity"/>
    <property type="evidence" value="ECO:0007669"/>
    <property type="project" value="TreeGrafter"/>
</dbReference>
<gene>
    <name evidence="7" type="ORF">MHPYR_150118</name>
</gene>
<reference evidence="7" key="1">
    <citation type="submission" date="2016-03" db="EMBL/GenBank/DDBJ databases">
        <authorList>
            <person name="Ploux O."/>
        </authorList>
    </citation>
    <scope>NUCLEOTIDE SEQUENCE</scope>
    <source>
        <strain evidence="7">UC10</strain>
    </source>
</reference>
<dbReference type="Gene3D" id="3.50.50.100">
    <property type="match status" value="1"/>
</dbReference>
<comment type="cofactor">
    <cofactor evidence="1">
        <name>FAD</name>
        <dbReference type="ChEBI" id="CHEBI:57692"/>
    </cofactor>
</comment>
<keyword evidence="4" id="KW-0274">FAD</keyword>
<name>A0A1Y5P330_9MYCO</name>
<feature type="domain" description="FAD/NAD(P)-binding" evidence="6">
    <location>
        <begin position="7"/>
        <end position="288"/>
    </location>
</feature>